<dbReference type="PANTHER" id="PTHR24031">
    <property type="entry name" value="RNA HELICASE"/>
    <property type="match status" value="1"/>
</dbReference>
<feature type="domain" description="Helicase C-terminal" evidence="11">
    <location>
        <begin position="338"/>
        <end position="504"/>
    </location>
</feature>
<dbReference type="Proteomes" id="UP000247233">
    <property type="component" value="Unassembled WGS sequence"/>
</dbReference>
<dbReference type="OrthoDB" id="193716at2759"/>
<evidence type="ECO:0000256" key="9">
    <source>
        <dbReference type="SAM" id="MobiDB-lite"/>
    </source>
</evidence>
<sequence>MLGAFRRFGVAHALRASSRPLLARTTPQHAQSLAPSAPAISLTARALYHPTPARFQQLEAELKENDEAESNGPVPFADLETQGLLNASIVNVITKKMKITHMTDVQSQTIRDCLKGDDVLAQAKTGTGKTLAFLTPVIQNILQCPDLQLASAARMRRAASSDDIRAIIISPTRELAEQISVEAKRLTESSGLVVQTAVGGTNKREHLQRTRREGCHILVGTPGRLKDLLSDPYSGIKAPNLTSLVFDEADRLLDSGFFQEIQEIQELLPDPTKVDRQTLMFSATVPDEVMDVVRMTMKPDFKFIKTVRDDEAPTHLRVPQKVVYLDGFQNGLPAILELVQTHLEETDKPFKGIIYFNSTLHTSLSWKIFRRLHSDPDSPRSKHPLGTIPLFEIHGRLTQAQRTTVTDRFRRCQDGILFSSDVTARGLDFPDVTHVIQLGLPRERQSYIHRVGRTGRAGKEGEGWIFVHKGEMAAFKKMLRDLPIEEINTNVAAQTIMGEDLDETSPLAFRQVKASAEWVDTDLKVDAWKAFANTISPQFYPPGEGAVEALNEFATAGLGLRTPPQLPSMVQQVLMNGARRQQNTRRSGGYGSFNRGGGRDNYGRSNFGGGRGRSDYGRDNYGGRDDFGRGGGRYDRRGSQHGYGGRGRQGQRNNYSLF</sequence>
<evidence type="ECO:0000256" key="3">
    <source>
        <dbReference type="ARBA" id="ARBA00022806"/>
    </source>
</evidence>
<evidence type="ECO:0000256" key="6">
    <source>
        <dbReference type="ARBA" id="ARBA00047984"/>
    </source>
</evidence>
<proteinExistence type="inferred from homology"/>
<dbReference type="InterPro" id="IPR014001">
    <property type="entry name" value="Helicase_ATP-bd"/>
</dbReference>
<dbReference type="SMART" id="SM00487">
    <property type="entry name" value="DEXDc"/>
    <property type="match status" value="1"/>
</dbReference>
<keyword evidence="1 7" id="KW-0547">Nucleotide-binding</keyword>
<dbReference type="Pfam" id="PF00270">
    <property type="entry name" value="DEAD"/>
    <property type="match status" value="1"/>
</dbReference>
<dbReference type="SUPFAM" id="SSF52540">
    <property type="entry name" value="P-loop containing nucleoside triphosphate hydrolases"/>
    <property type="match status" value="1"/>
</dbReference>
<keyword evidence="4 7" id="KW-0067">ATP-binding</keyword>
<evidence type="ECO:0000259" key="10">
    <source>
        <dbReference type="PROSITE" id="PS51192"/>
    </source>
</evidence>
<dbReference type="AlphaFoldDB" id="A0A317W0X7"/>
<evidence type="ECO:0000256" key="2">
    <source>
        <dbReference type="ARBA" id="ARBA00022801"/>
    </source>
</evidence>
<accession>A0A317W0X7</accession>
<dbReference type="RefSeq" id="XP_025398471.1">
    <property type="nucleotide sequence ID" value="XM_025543463.1"/>
</dbReference>
<feature type="region of interest" description="Disordered" evidence="9">
    <location>
        <begin position="578"/>
        <end position="658"/>
    </location>
</feature>
<dbReference type="PROSITE" id="PS00039">
    <property type="entry name" value="DEAD_ATP_HELICASE"/>
    <property type="match status" value="1"/>
</dbReference>
<comment type="catalytic activity">
    <reaction evidence="6 8">
        <text>ATP + H2O = ADP + phosphate + H(+)</text>
        <dbReference type="Rhea" id="RHEA:13065"/>
        <dbReference type="ChEBI" id="CHEBI:15377"/>
        <dbReference type="ChEBI" id="CHEBI:15378"/>
        <dbReference type="ChEBI" id="CHEBI:30616"/>
        <dbReference type="ChEBI" id="CHEBI:43474"/>
        <dbReference type="ChEBI" id="CHEBI:456216"/>
        <dbReference type="EC" id="3.6.4.13"/>
    </reaction>
</comment>
<dbReference type="GO" id="GO:0003724">
    <property type="term" value="F:RNA helicase activity"/>
    <property type="evidence" value="ECO:0007669"/>
    <property type="project" value="UniProtKB-EC"/>
</dbReference>
<dbReference type="InterPro" id="IPR011545">
    <property type="entry name" value="DEAD/DEAH_box_helicase_dom"/>
</dbReference>
<dbReference type="SMART" id="SM00490">
    <property type="entry name" value="HELICc"/>
    <property type="match status" value="1"/>
</dbReference>
<dbReference type="GO" id="GO:0016787">
    <property type="term" value="F:hydrolase activity"/>
    <property type="evidence" value="ECO:0007669"/>
    <property type="project" value="UniProtKB-KW"/>
</dbReference>
<reference evidence="12 13" key="1">
    <citation type="submission" date="2016-12" db="EMBL/GenBank/DDBJ databases">
        <title>The genomes of Aspergillus section Nigri reveals drivers in fungal speciation.</title>
        <authorList>
            <consortium name="DOE Joint Genome Institute"/>
            <person name="Vesth T.C."/>
            <person name="Nybo J."/>
            <person name="Theobald S."/>
            <person name="Brandl J."/>
            <person name="Frisvad J.C."/>
            <person name="Nielsen K.F."/>
            <person name="Lyhne E.K."/>
            <person name="Kogle M.E."/>
            <person name="Kuo A."/>
            <person name="Riley R."/>
            <person name="Clum A."/>
            <person name="Nolan M."/>
            <person name="Lipzen A."/>
            <person name="Salamov A."/>
            <person name="Henrissat B."/>
            <person name="Wiebenga A."/>
            <person name="De Vries R.P."/>
            <person name="Grigoriev I.V."/>
            <person name="Mortensen U.H."/>
            <person name="Andersen M.R."/>
            <person name="Baker S.E."/>
        </authorList>
    </citation>
    <scope>NUCLEOTIDE SEQUENCE [LARGE SCALE GENOMIC DNA]</scope>
    <source>
        <strain evidence="12 13">CBS 117.55</strain>
    </source>
</reference>
<evidence type="ECO:0000256" key="7">
    <source>
        <dbReference type="RuleBase" id="RU000492"/>
    </source>
</evidence>
<comment type="caution">
    <text evidence="12">The sequence shown here is derived from an EMBL/GenBank/DDBJ whole genome shotgun (WGS) entry which is preliminary data.</text>
</comment>
<gene>
    <name evidence="12" type="ORF">BO70DRAFT_363009</name>
</gene>
<protein>
    <recommendedName>
        <fullName evidence="8">ATP-dependent RNA helicase</fullName>
        <ecNumber evidence="8">3.6.4.13</ecNumber>
    </recommendedName>
</protein>
<evidence type="ECO:0000256" key="1">
    <source>
        <dbReference type="ARBA" id="ARBA00022741"/>
    </source>
</evidence>
<evidence type="ECO:0000313" key="13">
    <source>
        <dbReference type="Proteomes" id="UP000247233"/>
    </source>
</evidence>
<organism evidence="12 13">
    <name type="scientific">Aspergillus heteromorphus CBS 117.55</name>
    <dbReference type="NCBI Taxonomy" id="1448321"/>
    <lineage>
        <taxon>Eukaryota</taxon>
        <taxon>Fungi</taxon>
        <taxon>Dikarya</taxon>
        <taxon>Ascomycota</taxon>
        <taxon>Pezizomycotina</taxon>
        <taxon>Eurotiomycetes</taxon>
        <taxon>Eurotiomycetidae</taxon>
        <taxon>Eurotiales</taxon>
        <taxon>Aspergillaceae</taxon>
        <taxon>Aspergillus</taxon>
        <taxon>Aspergillus subgen. Circumdati</taxon>
    </lineage>
</organism>
<dbReference type="InterPro" id="IPR001650">
    <property type="entry name" value="Helicase_C-like"/>
</dbReference>
<dbReference type="GO" id="GO:0003723">
    <property type="term" value="F:RNA binding"/>
    <property type="evidence" value="ECO:0007669"/>
    <property type="project" value="UniProtKB-UniRule"/>
</dbReference>
<dbReference type="GO" id="GO:0005524">
    <property type="term" value="F:ATP binding"/>
    <property type="evidence" value="ECO:0007669"/>
    <property type="project" value="UniProtKB-UniRule"/>
</dbReference>
<dbReference type="GeneID" id="37065700"/>
<comment type="function">
    <text evidence="8">RNA helicase.</text>
</comment>
<comment type="similarity">
    <text evidence="7">Belongs to the DEAD box helicase family.</text>
</comment>
<evidence type="ECO:0000256" key="5">
    <source>
        <dbReference type="ARBA" id="ARBA00022884"/>
    </source>
</evidence>
<dbReference type="VEuPathDB" id="FungiDB:BO70DRAFT_363009"/>
<keyword evidence="13" id="KW-1185">Reference proteome</keyword>
<dbReference type="EMBL" id="MSFL01000016">
    <property type="protein sequence ID" value="PWY79251.1"/>
    <property type="molecule type" value="Genomic_DNA"/>
</dbReference>
<evidence type="ECO:0000256" key="8">
    <source>
        <dbReference type="RuleBase" id="RU365068"/>
    </source>
</evidence>
<keyword evidence="5 8" id="KW-0694">RNA-binding</keyword>
<evidence type="ECO:0000256" key="4">
    <source>
        <dbReference type="ARBA" id="ARBA00022840"/>
    </source>
</evidence>
<feature type="compositionally biased region" description="Basic and acidic residues" evidence="9">
    <location>
        <begin position="612"/>
        <end position="638"/>
    </location>
</feature>
<comment type="domain">
    <text evidence="8">The Q motif is unique to and characteristic of the DEAD box family of RNA helicases and controls ATP binding and hydrolysis.</text>
</comment>
<dbReference type="CDD" id="cd17964">
    <property type="entry name" value="DEADc_MSS116"/>
    <property type="match status" value="1"/>
</dbReference>
<name>A0A317W0X7_9EURO</name>
<dbReference type="CDD" id="cd18787">
    <property type="entry name" value="SF2_C_DEAD"/>
    <property type="match status" value="1"/>
</dbReference>
<keyword evidence="3 7" id="KW-0347">Helicase</keyword>
<dbReference type="Gene3D" id="3.40.50.300">
    <property type="entry name" value="P-loop containing nucleotide triphosphate hydrolases"/>
    <property type="match status" value="2"/>
</dbReference>
<dbReference type="PROSITE" id="PS51194">
    <property type="entry name" value="HELICASE_CTER"/>
    <property type="match status" value="1"/>
</dbReference>
<dbReference type="InterPro" id="IPR000629">
    <property type="entry name" value="RNA-helicase_DEAD-box_CS"/>
</dbReference>
<evidence type="ECO:0000313" key="12">
    <source>
        <dbReference type="EMBL" id="PWY79251.1"/>
    </source>
</evidence>
<dbReference type="Pfam" id="PF00271">
    <property type="entry name" value="Helicase_C"/>
    <property type="match status" value="1"/>
</dbReference>
<evidence type="ECO:0000259" key="11">
    <source>
        <dbReference type="PROSITE" id="PS51194"/>
    </source>
</evidence>
<dbReference type="PROSITE" id="PS51192">
    <property type="entry name" value="HELICASE_ATP_BIND_1"/>
    <property type="match status" value="1"/>
</dbReference>
<dbReference type="InterPro" id="IPR027417">
    <property type="entry name" value="P-loop_NTPase"/>
</dbReference>
<keyword evidence="2 7" id="KW-0378">Hydrolase</keyword>
<feature type="domain" description="Helicase ATP-binding" evidence="10">
    <location>
        <begin position="110"/>
        <end position="303"/>
    </location>
</feature>
<dbReference type="EC" id="3.6.4.13" evidence="8"/>
<dbReference type="STRING" id="1448321.A0A317W0X7"/>